<comment type="similarity">
    <text evidence="2">Belongs to the SusD family.</text>
</comment>
<feature type="domain" description="SusD-like N-terminal" evidence="8">
    <location>
        <begin position="25"/>
        <end position="226"/>
    </location>
</feature>
<keyword evidence="4" id="KW-0472">Membrane</keyword>
<evidence type="ECO:0000313" key="9">
    <source>
        <dbReference type="EMBL" id="RGW40523.1"/>
    </source>
</evidence>
<feature type="domain" description="RagB/SusD" evidence="7">
    <location>
        <begin position="370"/>
        <end position="486"/>
    </location>
</feature>
<dbReference type="RefSeq" id="WP_118066472.1">
    <property type="nucleotide sequence ID" value="NZ_QSAG01000039.1"/>
</dbReference>
<dbReference type="InterPro" id="IPR012944">
    <property type="entry name" value="SusD_RagB_dom"/>
</dbReference>
<feature type="chain" id="PRO_5041713070" evidence="6">
    <location>
        <begin position="25"/>
        <end position="533"/>
    </location>
</feature>
<protein>
    <submittedName>
        <fullName evidence="9">RagB/SusD family nutrient uptake outer membrane protein</fullName>
    </submittedName>
</protein>
<evidence type="ECO:0000256" key="1">
    <source>
        <dbReference type="ARBA" id="ARBA00004442"/>
    </source>
</evidence>
<reference evidence="9 10" key="1">
    <citation type="submission" date="2018-08" db="EMBL/GenBank/DDBJ databases">
        <title>A genome reference for cultivated species of the human gut microbiota.</title>
        <authorList>
            <person name="Zou Y."/>
            <person name="Xue W."/>
            <person name="Luo G."/>
        </authorList>
    </citation>
    <scope>NUCLEOTIDE SEQUENCE [LARGE SCALE GENOMIC DNA]</scope>
    <source>
        <strain evidence="9 10">AF12-50</strain>
    </source>
</reference>
<keyword evidence="5" id="KW-0998">Cell outer membrane</keyword>
<feature type="signal peptide" evidence="6">
    <location>
        <begin position="1"/>
        <end position="24"/>
    </location>
</feature>
<dbReference type="AlphaFoldDB" id="A0AA92TVW7"/>
<dbReference type="Proteomes" id="UP000283785">
    <property type="component" value="Unassembled WGS sequence"/>
</dbReference>
<evidence type="ECO:0000259" key="7">
    <source>
        <dbReference type="Pfam" id="PF07980"/>
    </source>
</evidence>
<keyword evidence="3 6" id="KW-0732">Signal</keyword>
<proteinExistence type="inferred from homology"/>
<evidence type="ECO:0000256" key="6">
    <source>
        <dbReference type="SAM" id="SignalP"/>
    </source>
</evidence>
<dbReference type="SUPFAM" id="SSF48452">
    <property type="entry name" value="TPR-like"/>
    <property type="match status" value="1"/>
</dbReference>
<comment type="caution">
    <text evidence="9">The sequence shown here is derived from an EMBL/GenBank/DDBJ whole genome shotgun (WGS) entry which is preliminary data.</text>
</comment>
<dbReference type="InterPro" id="IPR011990">
    <property type="entry name" value="TPR-like_helical_dom_sf"/>
</dbReference>
<dbReference type="Pfam" id="PF07980">
    <property type="entry name" value="SusD_RagB"/>
    <property type="match status" value="1"/>
</dbReference>
<accession>A0AA92TVW7</accession>
<evidence type="ECO:0000256" key="3">
    <source>
        <dbReference type="ARBA" id="ARBA00022729"/>
    </source>
</evidence>
<name>A0AA92TVW7_9BACT</name>
<evidence type="ECO:0000313" key="10">
    <source>
        <dbReference type="Proteomes" id="UP000283785"/>
    </source>
</evidence>
<comment type="subcellular location">
    <subcellularLocation>
        <location evidence="1">Cell outer membrane</location>
    </subcellularLocation>
</comment>
<dbReference type="GO" id="GO:0009279">
    <property type="term" value="C:cell outer membrane"/>
    <property type="evidence" value="ECO:0007669"/>
    <property type="project" value="UniProtKB-SubCell"/>
</dbReference>
<evidence type="ECO:0000256" key="4">
    <source>
        <dbReference type="ARBA" id="ARBA00023136"/>
    </source>
</evidence>
<organism evidence="9 10">
    <name type="scientific">Segatella copri</name>
    <dbReference type="NCBI Taxonomy" id="165179"/>
    <lineage>
        <taxon>Bacteria</taxon>
        <taxon>Pseudomonadati</taxon>
        <taxon>Bacteroidota</taxon>
        <taxon>Bacteroidia</taxon>
        <taxon>Bacteroidales</taxon>
        <taxon>Prevotellaceae</taxon>
        <taxon>Segatella</taxon>
    </lineage>
</organism>
<dbReference type="Pfam" id="PF14322">
    <property type="entry name" value="SusD-like_3"/>
    <property type="match status" value="1"/>
</dbReference>
<sequence length="533" mass="60257">MKKNKLYIASVAFAALSLVTSCDSFLDKLPDDRAEVNTEEKVTSLLVSAYPTASSNLILEWSSDNYADNGKQYSTNQEIEQVYRFQPITAQTNDCPKSLWNGYYSAIAAANQALASIDEMGNPASLKAQRAEALLCRAYSMYRLATTFCMTYNPDNAEKCMGLPYPTKPETTVNPDYKRGTLKQLYEQIDADIEAALPDVSDDIYTQPKYHFNQKAAYAFAARFNLYYMNYDKVIKYADKVLGVNPASLLRNYVPFMSLSNSEDMENRYISSSENANLLLMTAYSRIGRNVSGSEGRFCHNRNVGLYETIWAKMPWGRGSEDNTLYQSNLLFGNARILIFPKMFEHFEFADKVAQTGYLHVVDAVFTTDETLLCRAEAYAMKKEYDNAVKDINTWIVSHTGTAKGTAKRPTMTVESIKTFIESLPYAPVTPKSNLEHSIRKTFHPQGFTVEAGTQEDILQFILQMRRLETLYQGLRFLDIKRYGIEFSHDVDEESPIVFKAGDLRGAIQLPDDVIEAGLPANPREESNKIKNE</sequence>
<dbReference type="EMBL" id="QSAG01000039">
    <property type="protein sequence ID" value="RGW40523.1"/>
    <property type="molecule type" value="Genomic_DNA"/>
</dbReference>
<dbReference type="InterPro" id="IPR033985">
    <property type="entry name" value="SusD-like_N"/>
</dbReference>
<dbReference type="Gene3D" id="1.25.40.390">
    <property type="match status" value="1"/>
</dbReference>
<dbReference type="PROSITE" id="PS51257">
    <property type="entry name" value="PROKAR_LIPOPROTEIN"/>
    <property type="match status" value="1"/>
</dbReference>
<evidence type="ECO:0000256" key="2">
    <source>
        <dbReference type="ARBA" id="ARBA00006275"/>
    </source>
</evidence>
<evidence type="ECO:0000259" key="8">
    <source>
        <dbReference type="Pfam" id="PF14322"/>
    </source>
</evidence>
<gene>
    <name evidence="9" type="ORF">DWV76_14150</name>
</gene>
<evidence type="ECO:0000256" key="5">
    <source>
        <dbReference type="ARBA" id="ARBA00023237"/>
    </source>
</evidence>